<dbReference type="OrthoDB" id="5544992at2759"/>
<evidence type="ECO:0000313" key="2">
    <source>
        <dbReference type="Proteomes" id="UP000504604"/>
    </source>
</evidence>
<accession>A0A8M8V812</accession>
<evidence type="ECO:0000259" key="1">
    <source>
        <dbReference type="Pfam" id="PF14244"/>
    </source>
</evidence>
<reference evidence="3" key="1">
    <citation type="submission" date="2025-08" db="UniProtKB">
        <authorList>
            <consortium name="RefSeq"/>
        </authorList>
    </citation>
    <scope>IDENTIFICATION</scope>
</reference>
<proteinExistence type="predicted"/>
<protein>
    <submittedName>
        <fullName evidence="3">Uncharacterized protein LOC110012588</fullName>
    </submittedName>
</protein>
<dbReference type="AlphaFoldDB" id="A0A8M8V812"/>
<dbReference type="Pfam" id="PF14244">
    <property type="entry name" value="Retrotran_gag_3"/>
    <property type="match status" value="1"/>
</dbReference>
<dbReference type="InterPro" id="IPR029472">
    <property type="entry name" value="Copia-like_N"/>
</dbReference>
<dbReference type="Proteomes" id="UP000504604">
    <property type="component" value="Linkage group LG9"/>
</dbReference>
<keyword evidence="2" id="KW-1185">Reference proteome</keyword>
<dbReference type="PANTHER" id="PTHR37610:SF40">
    <property type="entry name" value="OS01G0909600 PROTEIN"/>
    <property type="match status" value="1"/>
</dbReference>
<gene>
    <name evidence="3" type="primary">LOC110012588</name>
</gene>
<evidence type="ECO:0000313" key="3">
    <source>
        <dbReference type="RefSeq" id="XP_020552454.1"/>
    </source>
</evidence>
<feature type="domain" description="Retrotransposon Copia-like N-terminal" evidence="1">
    <location>
        <begin position="12"/>
        <end position="58"/>
    </location>
</feature>
<dbReference type="KEGG" id="sind:110012588"/>
<name>A0A8M8V812_SESIN</name>
<dbReference type="RefSeq" id="XP_020552454.1">
    <property type="nucleotide sequence ID" value="XM_020696795.1"/>
</dbReference>
<organism evidence="2 3">
    <name type="scientific">Sesamum indicum</name>
    <name type="common">Oriental sesame</name>
    <name type="synonym">Sesamum orientale</name>
    <dbReference type="NCBI Taxonomy" id="4182"/>
    <lineage>
        <taxon>Eukaryota</taxon>
        <taxon>Viridiplantae</taxon>
        <taxon>Streptophyta</taxon>
        <taxon>Embryophyta</taxon>
        <taxon>Tracheophyta</taxon>
        <taxon>Spermatophyta</taxon>
        <taxon>Magnoliopsida</taxon>
        <taxon>eudicotyledons</taxon>
        <taxon>Gunneridae</taxon>
        <taxon>Pentapetalae</taxon>
        <taxon>asterids</taxon>
        <taxon>lamiids</taxon>
        <taxon>Lamiales</taxon>
        <taxon>Pedaliaceae</taxon>
        <taxon>Sesamum</taxon>
    </lineage>
</organism>
<dbReference type="PANTHER" id="PTHR37610">
    <property type="entry name" value="CCHC-TYPE DOMAIN-CONTAINING PROTEIN"/>
    <property type="match status" value="1"/>
</dbReference>
<dbReference type="GeneID" id="110012588"/>
<dbReference type="Gramene" id="SIN_1015025.t">
    <property type="protein sequence ID" value="SIN_1015025.t.cds1"/>
    <property type="gene ID" value="SIN_1015025"/>
</dbReference>
<sequence length="262" mass="29708">MVEEQEALKIQPGDNPGLGLVSALLDGTNFIPWSRSVKLALLSKSKLGFINGEIQKPENNPKELEQWVKADSMVASWIHNSISRNIVESFMYANSSRELWKELENRYGQSNGPLEYQIKIEMASTSQGTMTVSDYYGKLKKLWDELACITHTPICTCGAAKEAAEIRGNDNLMQFLMGLNQSYDHIRSQILIMDPLPDSNRAYAMVLRVEKQQQVNSGQTYTNPNMAMQAFKKTEPIKNFQRKEILLTREHKSANTVERMAT</sequence>